<evidence type="ECO:0000313" key="4">
    <source>
        <dbReference type="EMBL" id="QDH76110.1"/>
    </source>
</evidence>
<evidence type="ECO:0008006" key="5">
    <source>
        <dbReference type="Google" id="ProtNLM"/>
    </source>
</evidence>
<dbReference type="Pfam" id="PF06586">
    <property type="entry name" value="TraK_N"/>
    <property type="match status" value="1"/>
</dbReference>
<keyword evidence="4" id="KW-0614">Plasmid</keyword>
<protein>
    <recommendedName>
        <fullName evidence="5">Type-F conjugative transfer system secretin TraK</fullName>
    </recommendedName>
</protein>
<accession>A0A514C8T0</accession>
<geneLocation type="plasmid" evidence="4">
    <name>pMM1L5</name>
</geneLocation>
<name>A0A514C8T0_MORMO</name>
<evidence type="ECO:0000259" key="3">
    <source>
        <dbReference type="Pfam" id="PF23536"/>
    </source>
</evidence>
<feature type="signal peptide" evidence="1">
    <location>
        <begin position="1"/>
        <end position="30"/>
    </location>
</feature>
<feature type="domain" description="TraK N-terminal" evidence="2">
    <location>
        <begin position="45"/>
        <end position="135"/>
    </location>
</feature>
<dbReference type="InterPro" id="IPR010563">
    <property type="entry name" value="TraK_N"/>
</dbReference>
<dbReference type="Pfam" id="PF23536">
    <property type="entry name" value="TraK_C"/>
    <property type="match status" value="1"/>
</dbReference>
<organism evidence="4">
    <name type="scientific">Morganella morganii</name>
    <name type="common">Proteus morganii</name>
    <dbReference type="NCBI Taxonomy" id="582"/>
    <lineage>
        <taxon>Bacteria</taxon>
        <taxon>Pseudomonadati</taxon>
        <taxon>Pseudomonadota</taxon>
        <taxon>Gammaproteobacteria</taxon>
        <taxon>Enterobacterales</taxon>
        <taxon>Morganellaceae</taxon>
        <taxon>Morganella</taxon>
    </lineage>
</organism>
<dbReference type="AlphaFoldDB" id="A0A514C8T0"/>
<reference evidence="4" key="1">
    <citation type="submission" date="2019-04" db="EMBL/GenBank/DDBJ databases">
        <authorList>
            <person name="Hu G."/>
            <person name="Luo X."/>
        </authorList>
    </citation>
    <scope>NUCLEOTIDE SEQUENCE</scope>
    <source>
        <strain evidence="4">MM1L5</strain>
        <plasmid evidence="4">pMM1L5</plasmid>
    </source>
</reference>
<dbReference type="RefSeq" id="WP_247715243.1">
    <property type="nucleotide sequence ID" value="NZ_CP101058.1"/>
</dbReference>
<feature type="domain" description="TraK C-terminal" evidence="3">
    <location>
        <begin position="143"/>
        <end position="249"/>
    </location>
</feature>
<proteinExistence type="predicted"/>
<dbReference type="InterPro" id="IPR055397">
    <property type="entry name" value="TraK_C"/>
</dbReference>
<feature type="chain" id="PRO_5021991343" description="Type-F conjugative transfer system secretin TraK" evidence="1">
    <location>
        <begin position="31"/>
        <end position="257"/>
    </location>
</feature>
<sequence>MRKRKNSPPVSMVPRLLLCAGLLFSLPVFSAPVTQPPVRIPVIADSQVKVAFSNTQPNMLLVPGDRIVAVDSASGIFLNDGLKSLTGNASGGVVLMTAQTEPFTFYLRTAGGLTVSVVAVPQKRDGRVLQFISDRPAVSKPAERWERSQAYPETLIALQKGMLNGQLPDGFVSAPVTPLPSLSLPFPLTVQAEKMWNGGQLRIYQITLRNTGVRTAAVPERLFRADGVRAVMIHPFVSVLKPGATAQVWLTVSGENN</sequence>
<evidence type="ECO:0000259" key="2">
    <source>
        <dbReference type="Pfam" id="PF06586"/>
    </source>
</evidence>
<evidence type="ECO:0000256" key="1">
    <source>
        <dbReference type="SAM" id="SignalP"/>
    </source>
</evidence>
<dbReference type="EMBL" id="MK851048">
    <property type="protein sequence ID" value="QDH76110.1"/>
    <property type="molecule type" value="Genomic_DNA"/>
</dbReference>
<keyword evidence="1" id="KW-0732">Signal</keyword>